<dbReference type="RefSeq" id="WP_152204862.1">
    <property type="nucleotide sequence ID" value="NZ_VUKF01000089.1"/>
</dbReference>
<protein>
    <submittedName>
        <fullName evidence="2">Uncharacterized protein</fullName>
    </submittedName>
</protein>
<evidence type="ECO:0000313" key="2">
    <source>
        <dbReference type="EMBL" id="KAE8762268.1"/>
    </source>
</evidence>
<accession>A0A7J5UIS0</accession>
<evidence type="ECO:0000313" key="3">
    <source>
        <dbReference type="Proteomes" id="UP000451860"/>
    </source>
</evidence>
<sequence length="137" mass="14119">MTATTVAPSARALEDPLAQALERLRDALRELLQSAIRYAVVKIAGKVGEVIEDLDLGVVPKGVLGGALVEGVQAFAAGKSPVWAAARGAWEGAETKTKVLVVLAVVLLVLLLPVVLVLLLLGLLVAGIVAAIRAATR</sequence>
<dbReference type="Proteomes" id="UP000451860">
    <property type="component" value="Unassembled WGS sequence"/>
</dbReference>
<evidence type="ECO:0000256" key="1">
    <source>
        <dbReference type="SAM" id="Phobius"/>
    </source>
</evidence>
<dbReference type="OrthoDB" id="4764664at2"/>
<keyword evidence="1" id="KW-0812">Transmembrane</keyword>
<feature type="transmembrane region" description="Helical" evidence="1">
    <location>
        <begin position="99"/>
        <end position="132"/>
    </location>
</feature>
<reference evidence="2 3" key="1">
    <citation type="submission" date="2019-10" db="EMBL/GenBank/DDBJ databases">
        <title>Georgenia wutianyii sp. nov. and Georgenia yuyongxinii sp. nov. isolated from plateau pika (Ochotona curzoniae) in the Qinghai-Tibet plateau of China.</title>
        <authorList>
            <person name="Tian Z."/>
        </authorList>
    </citation>
    <scope>NUCLEOTIDE SEQUENCE [LARGE SCALE GENOMIC DNA]</scope>
    <source>
        <strain evidence="2 3">DSM 21501</strain>
    </source>
</reference>
<proteinExistence type="predicted"/>
<dbReference type="EMBL" id="WHJE01000207">
    <property type="protein sequence ID" value="KAE8762268.1"/>
    <property type="molecule type" value="Genomic_DNA"/>
</dbReference>
<keyword evidence="1" id="KW-0472">Membrane</keyword>
<gene>
    <name evidence="2" type="ORF">GB883_20225</name>
</gene>
<dbReference type="AlphaFoldDB" id="A0A7J5UIS0"/>
<comment type="caution">
    <text evidence="2">The sequence shown here is derived from an EMBL/GenBank/DDBJ whole genome shotgun (WGS) entry which is preliminary data.</text>
</comment>
<name>A0A7J5UIS0_9MICO</name>
<keyword evidence="3" id="KW-1185">Reference proteome</keyword>
<organism evidence="2 3">
    <name type="scientific">Georgenia thermotolerans</name>
    <dbReference type="NCBI Taxonomy" id="527326"/>
    <lineage>
        <taxon>Bacteria</taxon>
        <taxon>Bacillati</taxon>
        <taxon>Actinomycetota</taxon>
        <taxon>Actinomycetes</taxon>
        <taxon>Micrococcales</taxon>
        <taxon>Bogoriellaceae</taxon>
        <taxon>Georgenia</taxon>
    </lineage>
</organism>
<keyword evidence="1" id="KW-1133">Transmembrane helix</keyword>